<dbReference type="EMBL" id="JAPDHF010000001">
    <property type="protein sequence ID" value="KAJ4024596.1"/>
    <property type="molecule type" value="Genomic_DNA"/>
</dbReference>
<evidence type="ECO:0000256" key="1">
    <source>
        <dbReference type="PROSITE-ProRule" id="PRU00023"/>
    </source>
</evidence>
<sequence length="828" mass="92428">MFRLDNGREIAWQHQQHIFQGLKQTHSKRLVKDVGAVIWQIALCYHLGFGTSASQEEAFRYGQIAASEGHVIAKAFGRLLDPESDTPQEDQEPYVSRVLRLLQLEPDLSEGMPSLVKECFQGDYGAVCDILRRGASIHSSTIDGCTLYHWLFLLEDEQLIRDISQRLSSRSSSSSNPVNYPCTTIRHVHSQWPLQFLGTPIAISISVNSLVAVKELLELGADPFIPVYHNKQFSDADPRSHWTAFHVAAKYHCGDILLHLLNHTSREKQQCLTPLACALGFSSILERRAMHRSRHRKQLRLTIATIQKIQSLEMVTDTGMTALMQAIDFQDVDVVSELLQANPRLAQLPFYQPSNQKVFNLPIHFATQIAARSDALEALLIPKLISDHAKFLNSRDPVPRDSMGRTPLHLAVTGSSNKVSDWIVHQRKELLYVEDNFGRVPLHYCASVSNCELLLSRGSTINHTDRHGMTALHLACYDGSTELVRCLLRRKPDLSLNNNIYGTALHCSVLNGSVDTVVCLLEAGGIVNCTDSGGNTATHVAAKLGRHSILRILIQYGANVDIHNSNKRNAKMIAADTGNIGILRILEHGSEPKVNRRILDPNLGERTIGHLLEGVRSHWSQLLDFAWEHAVVRTPTTPPANIESNPDDTVETKPANNPETQDLRHLANSVMIDERIHKLNVEIFGDKKAALWIATELVARSIVSAKPHDMYPGRVAADFKNMIYDELLMDCTKYSNEEELLNFFPGLDLFQRRPGDGEHFHPIGSSSASAGLDRRGLDLREALKGALSDEPQDLIGEPEDLTGEPEDSTIEICQRNCSFSSIERLNTE</sequence>
<keyword evidence="1" id="KW-0040">ANK repeat</keyword>
<dbReference type="OrthoDB" id="4062651at2759"/>
<feature type="region of interest" description="Disordered" evidence="2">
    <location>
        <begin position="636"/>
        <end position="659"/>
    </location>
</feature>
<dbReference type="Proteomes" id="UP001152130">
    <property type="component" value="Unassembled WGS sequence"/>
</dbReference>
<evidence type="ECO:0000313" key="4">
    <source>
        <dbReference type="Proteomes" id="UP001152130"/>
    </source>
</evidence>
<evidence type="ECO:0008006" key="5">
    <source>
        <dbReference type="Google" id="ProtNLM"/>
    </source>
</evidence>
<accession>A0A9W8Q2P1</accession>
<comment type="caution">
    <text evidence="3">The sequence shown here is derived from an EMBL/GenBank/DDBJ whole genome shotgun (WGS) entry which is preliminary data.</text>
</comment>
<dbReference type="InterPro" id="IPR052391">
    <property type="entry name" value="E3_Ligase-Neurotoxin"/>
</dbReference>
<proteinExistence type="predicted"/>
<dbReference type="InterPro" id="IPR002110">
    <property type="entry name" value="Ankyrin_rpt"/>
</dbReference>
<dbReference type="AlphaFoldDB" id="A0A9W8Q2P1"/>
<dbReference type="PROSITE" id="PS50088">
    <property type="entry name" value="ANK_REPEAT"/>
    <property type="match status" value="2"/>
</dbReference>
<keyword evidence="4" id="KW-1185">Reference proteome</keyword>
<name>A0A9W8Q2P1_9HYPO</name>
<gene>
    <name evidence="3" type="ORF">NW766_000835</name>
</gene>
<feature type="repeat" description="ANK" evidence="1">
    <location>
        <begin position="533"/>
        <end position="565"/>
    </location>
</feature>
<dbReference type="Pfam" id="PF00023">
    <property type="entry name" value="Ank"/>
    <property type="match status" value="1"/>
</dbReference>
<evidence type="ECO:0000256" key="2">
    <source>
        <dbReference type="SAM" id="MobiDB-lite"/>
    </source>
</evidence>
<dbReference type="PRINTS" id="PR01415">
    <property type="entry name" value="ANKYRIN"/>
</dbReference>
<organism evidence="3 4">
    <name type="scientific">Fusarium irregulare</name>
    <dbReference type="NCBI Taxonomy" id="2494466"/>
    <lineage>
        <taxon>Eukaryota</taxon>
        <taxon>Fungi</taxon>
        <taxon>Dikarya</taxon>
        <taxon>Ascomycota</taxon>
        <taxon>Pezizomycotina</taxon>
        <taxon>Sordariomycetes</taxon>
        <taxon>Hypocreomycetidae</taxon>
        <taxon>Hypocreales</taxon>
        <taxon>Nectriaceae</taxon>
        <taxon>Fusarium</taxon>
        <taxon>Fusarium incarnatum-equiseti species complex</taxon>
    </lineage>
</organism>
<reference evidence="3" key="1">
    <citation type="submission" date="2022-10" db="EMBL/GenBank/DDBJ databases">
        <title>Fusarium specimens isolated from Avocado Roots.</title>
        <authorList>
            <person name="Stajich J."/>
            <person name="Roper C."/>
            <person name="Heimlech-Rivalta G."/>
        </authorList>
    </citation>
    <scope>NUCLEOTIDE SEQUENCE</scope>
    <source>
        <strain evidence="3">CF00143</strain>
    </source>
</reference>
<evidence type="ECO:0000313" key="3">
    <source>
        <dbReference type="EMBL" id="KAJ4024596.1"/>
    </source>
</evidence>
<dbReference type="InterPro" id="IPR036770">
    <property type="entry name" value="Ankyrin_rpt-contain_sf"/>
</dbReference>
<feature type="compositionally biased region" description="Acidic residues" evidence="2">
    <location>
        <begin position="790"/>
        <end position="808"/>
    </location>
</feature>
<dbReference type="PANTHER" id="PTHR24133:SF40">
    <property type="entry name" value="ANKYRIN REPEAT DOMAIN 44"/>
    <property type="match status" value="1"/>
</dbReference>
<dbReference type="SUPFAM" id="SSF48403">
    <property type="entry name" value="Ankyrin repeat"/>
    <property type="match status" value="1"/>
</dbReference>
<protein>
    <recommendedName>
        <fullName evidence="5">Ankyrin</fullName>
    </recommendedName>
</protein>
<dbReference type="Gene3D" id="1.25.40.20">
    <property type="entry name" value="Ankyrin repeat-containing domain"/>
    <property type="match status" value="2"/>
</dbReference>
<dbReference type="SMART" id="SM00248">
    <property type="entry name" value="ANK"/>
    <property type="match status" value="10"/>
</dbReference>
<dbReference type="PROSITE" id="PS50297">
    <property type="entry name" value="ANK_REP_REGION"/>
    <property type="match status" value="2"/>
</dbReference>
<dbReference type="Pfam" id="PF12796">
    <property type="entry name" value="Ank_2"/>
    <property type="match status" value="1"/>
</dbReference>
<feature type="region of interest" description="Disordered" evidence="2">
    <location>
        <begin position="788"/>
        <end position="808"/>
    </location>
</feature>
<feature type="repeat" description="ANK" evidence="1">
    <location>
        <begin position="467"/>
        <end position="499"/>
    </location>
</feature>
<dbReference type="PANTHER" id="PTHR24133">
    <property type="entry name" value="ANKYRIN DOMAIN-CONTAINING"/>
    <property type="match status" value="1"/>
</dbReference>